<evidence type="ECO:0000313" key="3">
    <source>
        <dbReference type="EMBL" id="PLW29358.1"/>
    </source>
</evidence>
<accession>A0A2N5TV85</accession>
<dbReference type="AlphaFoldDB" id="A0A2N5TV85"/>
<feature type="compositionally biased region" description="Basic and acidic residues" evidence="1">
    <location>
        <begin position="178"/>
        <end position="187"/>
    </location>
</feature>
<evidence type="ECO:0000259" key="2">
    <source>
        <dbReference type="Pfam" id="PF20515"/>
    </source>
</evidence>
<comment type="caution">
    <text evidence="3">The sequence shown here is derived from an EMBL/GenBank/DDBJ whole genome shotgun (WGS) entry which is preliminary data.</text>
</comment>
<dbReference type="EMBL" id="PGCJ01000347">
    <property type="protein sequence ID" value="PLW31496.1"/>
    <property type="molecule type" value="Genomic_DNA"/>
</dbReference>
<dbReference type="EMBL" id="PGCI01000334">
    <property type="protein sequence ID" value="PLW29358.1"/>
    <property type="molecule type" value="Genomic_DNA"/>
</dbReference>
<dbReference type="Proteomes" id="UP000235388">
    <property type="component" value="Unassembled WGS sequence"/>
</dbReference>
<evidence type="ECO:0000313" key="5">
    <source>
        <dbReference type="Proteomes" id="UP000235388"/>
    </source>
</evidence>
<protein>
    <recommendedName>
        <fullName evidence="2">Tet-like 2OG-Fe(II) oxygenase domain-containing protein</fullName>
    </recommendedName>
</protein>
<evidence type="ECO:0000313" key="4">
    <source>
        <dbReference type="EMBL" id="PLW31496.1"/>
    </source>
</evidence>
<evidence type="ECO:0000313" key="6">
    <source>
        <dbReference type="Proteomes" id="UP000235392"/>
    </source>
</evidence>
<evidence type="ECO:0000256" key="1">
    <source>
        <dbReference type="SAM" id="MobiDB-lite"/>
    </source>
</evidence>
<feature type="domain" description="Tet-like 2OG-Fe(II) oxygenase" evidence="2">
    <location>
        <begin position="2"/>
        <end position="155"/>
    </location>
</feature>
<dbReference type="InterPro" id="IPR046798">
    <property type="entry name" value="2OG-FeII_Oxy_6"/>
</dbReference>
<reference evidence="5 6" key="1">
    <citation type="submission" date="2017-11" db="EMBL/GenBank/DDBJ databases">
        <title>De novo assembly and phasing of dikaryotic genomes from two isolates of Puccinia coronata f. sp. avenae, the causal agent of oat crown rust.</title>
        <authorList>
            <person name="Miller M.E."/>
            <person name="Zhang Y."/>
            <person name="Omidvar V."/>
            <person name="Sperschneider J."/>
            <person name="Schwessinger B."/>
            <person name="Raley C."/>
            <person name="Palmer J.M."/>
            <person name="Garnica D."/>
            <person name="Upadhyaya N."/>
            <person name="Rathjen J."/>
            <person name="Taylor J.M."/>
            <person name="Park R.F."/>
            <person name="Dodds P.N."/>
            <person name="Hirsch C.D."/>
            <person name="Kianian S.F."/>
            <person name="Figueroa M."/>
        </authorList>
    </citation>
    <scope>NUCLEOTIDE SEQUENCE [LARGE SCALE GENOMIC DNA]</scope>
    <source>
        <strain evidence="4">12NC29</strain>
        <strain evidence="3">12SD80</strain>
    </source>
</reference>
<gene>
    <name evidence="4" type="ORF">PCANC_21066</name>
    <name evidence="3" type="ORF">PCASD_17599</name>
</gene>
<dbReference type="Pfam" id="PF20515">
    <property type="entry name" value="2OG-FeII_Oxy_6"/>
    <property type="match status" value="1"/>
</dbReference>
<feature type="region of interest" description="Disordered" evidence="1">
    <location>
        <begin position="164"/>
        <end position="187"/>
    </location>
</feature>
<organism evidence="3 6">
    <name type="scientific">Puccinia coronata f. sp. avenae</name>
    <dbReference type="NCBI Taxonomy" id="200324"/>
    <lineage>
        <taxon>Eukaryota</taxon>
        <taxon>Fungi</taxon>
        <taxon>Dikarya</taxon>
        <taxon>Basidiomycota</taxon>
        <taxon>Pucciniomycotina</taxon>
        <taxon>Pucciniomycetes</taxon>
        <taxon>Pucciniales</taxon>
        <taxon>Pucciniaceae</taxon>
        <taxon>Puccinia</taxon>
    </lineage>
</organism>
<proteinExistence type="predicted"/>
<dbReference type="OrthoDB" id="2503705at2759"/>
<name>A0A2N5TV85_9BASI</name>
<sequence length="197" mass="22177">MAAYELIGRYRNQQAILEAPDFYNMAMQCSSAASDILGQMFRKLANVAFEDNQEQMTHNHIPALATLDFSTPLQELDCAPNLTFTEDGFLNHPHCDTEDISEFAFGLFIPISKETGQLVDLMDDYHFAGGSFVFPDFKFGLDFSRHKGISLQINKRTSNASRDIENGTILDRPSNKNKNPDDMFIGDHKHLLPDPAL</sequence>
<dbReference type="Proteomes" id="UP000235392">
    <property type="component" value="Unassembled WGS sequence"/>
</dbReference>
<keyword evidence="5" id="KW-1185">Reference proteome</keyword>